<keyword evidence="3" id="KW-1185">Reference proteome</keyword>
<protein>
    <submittedName>
        <fullName evidence="2">Uncharacterized protein</fullName>
    </submittedName>
</protein>
<dbReference type="EMBL" id="JAVDVW010000002">
    <property type="protein sequence ID" value="MDR7100468.1"/>
    <property type="molecule type" value="Genomic_DNA"/>
</dbReference>
<proteinExistence type="predicted"/>
<sequence>MRHPILAATLLAAFALPLAAFAQEADAEAAKIDSMVQMLMDPEGLPQADLSKDDSGWFFERKDGVCRMFSFNDPLVIQADPSNPLGTQLQFLMIDSAVPEPQGTQVPMIIAIRGKDGEEFGTFKAEVMASSNSYVMPVPLGELVKRYPNGFQLVLLDKDEKRIMQSDTLGSAKHLAALAACGKGS</sequence>
<gene>
    <name evidence="2" type="ORF">J2X04_002849</name>
</gene>
<dbReference type="Proteomes" id="UP001267878">
    <property type="component" value="Unassembled WGS sequence"/>
</dbReference>
<evidence type="ECO:0000313" key="3">
    <source>
        <dbReference type="Proteomes" id="UP001267878"/>
    </source>
</evidence>
<organism evidence="2 3">
    <name type="scientific">Agrilutibacter niabensis</name>
    <dbReference type="NCBI Taxonomy" id="380628"/>
    <lineage>
        <taxon>Bacteria</taxon>
        <taxon>Pseudomonadati</taxon>
        <taxon>Pseudomonadota</taxon>
        <taxon>Gammaproteobacteria</taxon>
        <taxon>Lysobacterales</taxon>
        <taxon>Lysobacteraceae</taxon>
        <taxon>Agrilutibacter</taxon>
    </lineage>
</organism>
<keyword evidence="1" id="KW-0732">Signal</keyword>
<feature type="chain" id="PRO_5047533192" evidence="1">
    <location>
        <begin position="23"/>
        <end position="185"/>
    </location>
</feature>
<name>A0ABU1VTN1_9GAMM</name>
<dbReference type="RefSeq" id="WP_310055242.1">
    <property type="nucleotide sequence ID" value="NZ_JAVDVW010000002.1"/>
</dbReference>
<comment type="caution">
    <text evidence="2">The sequence shown here is derived from an EMBL/GenBank/DDBJ whole genome shotgun (WGS) entry which is preliminary data.</text>
</comment>
<evidence type="ECO:0000313" key="2">
    <source>
        <dbReference type="EMBL" id="MDR7100468.1"/>
    </source>
</evidence>
<feature type="signal peptide" evidence="1">
    <location>
        <begin position="1"/>
        <end position="22"/>
    </location>
</feature>
<reference evidence="2 3" key="1">
    <citation type="submission" date="2023-07" db="EMBL/GenBank/DDBJ databases">
        <title>Sorghum-associated microbial communities from plants grown in Nebraska, USA.</title>
        <authorList>
            <person name="Schachtman D."/>
        </authorList>
    </citation>
    <scope>NUCLEOTIDE SEQUENCE [LARGE SCALE GENOMIC DNA]</scope>
    <source>
        <strain evidence="2 3">BE187</strain>
    </source>
</reference>
<accession>A0ABU1VTN1</accession>
<evidence type="ECO:0000256" key="1">
    <source>
        <dbReference type="SAM" id="SignalP"/>
    </source>
</evidence>